<feature type="compositionally biased region" description="Basic and acidic residues" evidence="1">
    <location>
        <begin position="1281"/>
        <end position="1295"/>
    </location>
</feature>
<evidence type="ECO:0000256" key="1">
    <source>
        <dbReference type="SAM" id="MobiDB-lite"/>
    </source>
</evidence>
<proteinExistence type="predicted"/>
<feature type="region of interest" description="Disordered" evidence="1">
    <location>
        <begin position="1371"/>
        <end position="1503"/>
    </location>
</feature>
<organism evidence="2 3">
    <name type="scientific">Rhynchophorus ferrugineus</name>
    <name type="common">Red palm weevil</name>
    <name type="synonym">Curculio ferrugineus</name>
    <dbReference type="NCBI Taxonomy" id="354439"/>
    <lineage>
        <taxon>Eukaryota</taxon>
        <taxon>Metazoa</taxon>
        <taxon>Ecdysozoa</taxon>
        <taxon>Arthropoda</taxon>
        <taxon>Hexapoda</taxon>
        <taxon>Insecta</taxon>
        <taxon>Pterygota</taxon>
        <taxon>Neoptera</taxon>
        <taxon>Endopterygota</taxon>
        <taxon>Coleoptera</taxon>
        <taxon>Polyphaga</taxon>
        <taxon>Cucujiformia</taxon>
        <taxon>Curculionidae</taxon>
        <taxon>Dryophthorinae</taxon>
        <taxon>Rhynchophorus</taxon>
    </lineage>
</organism>
<feature type="compositionally biased region" description="Basic and acidic residues" evidence="1">
    <location>
        <begin position="641"/>
        <end position="652"/>
    </location>
</feature>
<dbReference type="Proteomes" id="UP000625711">
    <property type="component" value="Unassembled WGS sequence"/>
</dbReference>
<gene>
    <name evidence="2" type="ORF">GWI33_015092</name>
</gene>
<feature type="compositionally biased region" description="Basic and acidic residues" evidence="1">
    <location>
        <begin position="1418"/>
        <end position="1446"/>
    </location>
</feature>
<feature type="region of interest" description="Disordered" evidence="1">
    <location>
        <begin position="711"/>
        <end position="733"/>
    </location>
</feature>
<feature type="compositionally biased region" description="Low complexity" evidence="1">
    <location>
        <begin position="1447"/>
        <end position="1461"/>
    </location>
</feature>
<feature type="region of interest" description="Disordered" evidence="1">
    <location>
        <begin position="405"/>
        <end position="428"/>
    </location>
</feature>
<keyword evidence="3" id="KW-1185">Reference proteome</keyword>
<reference evidence="2" key="1">
    <citation type="submission" date="2020-08" db="EMBL/GenBank/DDBJ databases">
        <title>Genome sequencing and assembly of the red palm weevil Rhynchophorus ferrugineus.</title>
        <authorList>
            <person name="Dias G.B."/>
            <person name="Bergman C.M."/>
            <person name="Manee M."/>
        </authorList>
    </citation>
    <scope>NUCLEOTIDE SEQUENCE</scope>
    <source>
        <strain evidence="2">AA-2017</strain>
        <tissue evidence="2">Whole larva</tissue>
    </source>
</reference>
<name>A0A834I037_RHYFE</name>
<feature type="compositionally biased region" description="Polar residues" evidence="1">
    <location>
        <begin position="1481"/>
        <end position="1491"/>
    </location>
</feature>
<feature type="region of interest" description="Disordered" evidence="1">
    <location>
        <begin position="1047"/>
        <end position="1067"/>
    </location>
</feature>
<feature type="compositionally biased region" description="Basic and acidic residues" evidence="1">
    <location>
        <begin position="1376"/>
        <end position="1399"/>
    </location>
</feature>
<evidence type="ECO:0000313" key="2">
    <source>
        <dbReference type="EMBL" id="KAF7272087.1"/>
    </source>
</evidence>
<sequence>MLLPLNPLDISSQKSKASVGRSVNRRPPSRQPRNLSSVFQNDLSNPLRHSHLTAATNQHRVSRLCHQIHESAVRNAFGRKSPTVSRRRSGDGSVSGVEITEIEGSIGSNSEINASSVLARTKSTSSEDIYNSIDKDNGAKGVLEGLEELEQLQNWRRTSKVRRSLQHPKIASPVEASVKPPDLSESSVNVKKIREDLEKGRRLNTALRNNSVSANLETLDQIIQSISSTSSIERSSVDDNLDEHENEQQISKPKTKRDSFVTVESLQEVKGRLRHTSSPGSDIYKPGTRPRSEETDDGIVTEDTREDKSGRVKSYVYGMETMAQSKKPVISTGSLESRSKLVNGNSNHKNEDWYNRRKSYGFEQVHTQQENAAISLKNKKLVESSTDSGICRSNDILVVPTATKQNSRFNSDSESEQDNSNGLNGIHYGNVKKMTSKFNQEKDAEWKKGDIKSTTITIPIVKNNNVIDLSWNDEPEMETKRHSIAVDEAKYATTDTRLRKTSLIGTDGVEDDVNSNRKTKKVEFCKTEVHFAAESGKVNIVETDEKPPPTQNFRRRRRNSGILTNFNEDFNRNGLPMLHFGDSSYEKAMYNSEITENNEEKTSIVQELYENVSSEESRVPAAFGVVTVNTNSNNPLDYSEEDRKQETADENIKGILKNKPTKPKPYHLGETLPFSESASDEDSRTWGVRLRHVPKDDPPIWKSTVTVHSTFTTKNDGNYNSNSDTPSSTDPPEFQKLLRNLRPIKKPDYLSDNENRYSDNLANIRVVSATKDNRRSSWSVADKNEDIQENKGYSTKINFGDGEAIVVENDQSTWPRTENLSKDSKHILNKGLVVRIGRQDSKHTLCSKTTTSRESNNSTTTTKITIDLSPSPPTNEKPQEEPSFTYTRFKRSDTLHSFKSTPLVLNTLKDQRPISKIPEQLEALKKLYEDVPSDTDSDADKEVQQLMSRITEREVDMMESDTSSIVSGSWSKMRAFRNLNDAGRCSFRAVKSRFGLKNGDIKEEKDNYVNCTDFSKLNRSYTKYSVPTTRSKFSPVVLRKTIPVAPTDLRKTGNHSSPSQIVKKTDDSLRSDKEEYFSDKEYRNIVDTQLKSKYVNENIVLRQPKKSEMTYFGVDVPSKATKNTIQTAVIKDNKISEKPDLLQHFKHTPSPTRPRKSSPSRRQSSPSSPIYENLKPLTKMVKSKYHSAREFDSSILDELTKAADQILQAVNGYTDEDCRNRLTSDEEEVRKPLDTISETKSWKNTAQDIQAKNQARMRPTLASAAKVRVKRTSSTSSVESIPKDRRKTSSMERKTATPTAKQQPEKPRKKVSSDSSSAKASTKARRLQRASSREALLQSHGSSSEDLPAIVELPHRKPRLIKKTKATQLTVSNGLELKKPARKSRTEKVENHTKSDERILGSLPEIRHKTAVSTIRSTAEKCSRDKSRTRNEESRSRSYNKRESNSKETISSSSGRPTSSSVARGHHHASQRMTSTHKESGVTQHRISTANIKKCHRSEGSRH</sequence>
<feature type="region of interest" description="Disordered" evidence="1">
    <location>
        <begin position="1136"/>
        <end position="1173"/>
    </location>
</feature>
<accession>A0A834I037</accession>
<feature type="region of interest" description="Disordered" evidence="1">
    <location>
        <begin position="631"/>
        <end position="684"/>
    </location>
</feature>
<feature type="region of interest" description="Disordered" evidence="1">
    <location>
        <begin position="228"/>
        <end position="307"/>
    </location>
</feature>
<feature type="compositionally biased region" description="Low complexity" evidence="1">
    <location>
        <begin position="1160"/>
        <end position="1169"/>
    </location>
</feature>
<feature type="region of interest" description="Disordered" evidence="1">
    <location>
        <begin position="1"/>
        <end position="41"/>
    </location>
</feature>
<evidence type="ECO:0000313" key="3">
    <source>
        <dbReference type="Proteomes" id="UP000625711"/>
    </source>
</evidence>
<feature type="compositionally biased region" description="Low complexity" evidence="1">
    <location>
        <begin position="847"/>
        <end position="866"/>
    </location>
</feature>
<feature type="compositionally biased region" description="Polar residues" evidence="1">
    <location>
        <begin position="1244"/>
        <end position="1253"/>
    </location>
</feature>
<protein>
    <submittedName>
        <fullName evidence="2">Uncharacterized protein</fullName>
    </submittedName>
</protein>
<feature type="compositionally biased region" description="Polar residues" evidence="1">
    <location>
        <begin position="31"/>
        <end position="41"/>
    </location>
</feature>
<dbReference type="EMBL" id="JAACXV010013855">
    <property type="protein sequence ID" value="KAF7272087.1"/>
    <property type="molecule type" value="Genomic_DNA"/>
</dbReference>
<feature type="compositionally biased region" description="Low complexity" evidence="1">
    <location>
        <begin position="720"/>
        <end position="732"/>
    </location>
</feature>
<comment type="caution">
    <text evidence="2">The sequence shown here is derived from an EMBL/GenBank/DDBJ whole genome shotgun (WGS) entry which is preliminary data.</text>
</comment>
<feature type="region of interest" description="Disordered" evidence="1">
    <location>
        <begin position="1244"/>
        <end position="1351"/>
    </location>
</feature>
<feature type="region of interest" description="Disordered" evidence="1">
    <location>
        <begin position="845"/>
        <end position="882"/>
    </location>
</feature>
<dbReference type="OrthoDB" id="8197951at2759"/>